<dbReference type="CDD" id="cd14014">
    <property type="entry name" value="STKc_PknB_like"/>
    <property type="match status" value="1"/>
</dbReference>
<dbReference type="GO" id="GO:0005737">
    <property type="term" value="C:cytoplasm"/>
    <property type="evidence" value="ECO:0007669"/>
    <property type="project" value="TreeGrafter"/>
</dbReference>
<dbReference type="EMBL" id="JALJOR010000013">
    <property type="protein sequence ID" value="KAK9807027.1"/>
    <property type="molecule type" value="Genomic_DNA"/>
</dbReference>
<evidence type="ECO:0000256" key="3">
    <source>
        <dbReference type="ARBA" id="ARBA00022777"/>
    </source>
</evidence>
<dbReference type="GO" id="GO:0005524">
    <property type="term" value="F:ATP binding"/>
    <property type="evidence" value="ECO:0007669"/>
    <property type="project" value="UniProtKB-UniRule"/>
</dbReference>
<evidence type="ECO:0000256" key="5">
    <source>
        <dbReference type="PROSITE-ProRule" id="PRU10141"/>
    </source>
</evidence>
<dbReference type="InterPro" id="IPR045269">
    <property type="entry name" value="Atg1-like"/>
</dbReference>
<keyword evidence="4 5" id="KW-0067">ATP-binding</keyword>
<keyword evidence="9" id="KW-1185">Reference proteome</keyword>
<dbReference type="AlphaFoldDB" id="A0AAW1PFW5"/>
<gene>
    <name evidence="8" type="ORF">WJX72_011053</name>
</gene>
<protein>
    <recommendedName>
        <fullName evidence="7">Protein kinase domain-containing protein</fullName>
    </recommendedName>
</protein>
<evidence type="ECO:0000259" key="7">
    <source>
        <dbReference type="PROSITE" id="PS50011"/>
    </source>
</evidence>
<dbReference type="Gene3D" id="1.10.510.10">
    <property type="entry name" value="Transferase(Phosphotransferase) domain 1"/>
    <property type="match status" value="1"/>
</dbReference>
<reference evidence="8 9" key="1">
    <citation type="journal article" date="2024" name="Nat. Commun.">
        <title>Phylogenomics reveals the evolutionary origins of lichenization in chlorophyte algae.</title>
        <authorList>
            <person name="Puginier C."/>
            <person name="Libourel C."/>
            <person name="Otte J."/>
            <person name="Skaloud P."/>
            <person name="Haon M."/>
            <person name="Grisel S."/>
            <person name="Petersen M."/>
            <person name="Berrin J.G."/>
            <person name="Delaux P.M."/>
            <person name="Dal Grande F."/>
            <person name="Keller J."/>
        </authorList>
    </citation>
    <scope>NUCLEOTIDE SEQUENCE [LARGE SCALE GENOMIC DNA]</scope>
    <source>
        <strain evidence="8 9">SAG 2043</strain>
    </source>
</reference>
<dbReference type="InterPro" id="IPR000719">
    <property type="entry name" value="Prot_kinase_dom"/>
</dbReference>
<dbReference type="Proteomes" id="UP001489004">
    <property type="component" value="Unassembled WGS sequence"/>
</dbReference>
<dbReference type="GO" id="GO:0004674">
    <property type="term" value="F:protein serine/threonine kinase activity"/>
    <property type="evidence" value="ECO:0007669"/>
    <property type="project" value="InterPro"/>
</dbReference>
<dbReference type="PANTHER" id="PTHR24348">
    <property type="entry name" value="SERINE/THREONINE-PROTEIN KINASE UNC-51-RELATED"/>
    <property type="match status" value="1"/>
</dbReference>
<organism evidence="8 9">
    <name type="scientific">[Myrmecia] bisecta</name>
    <dbReference type="NCBI Taxonomy" id="41462"/>
    <lineage>
        <taxon>Eukaryota</taxon>
        <taxon>Viridiplantae</taxon>
        <taxon>Chlorophyta</taxon>
        <taxon>core chlorophytes</taxon>
        <taxon>Trebouxiophyceae</taxon>
        <taxon>Trebouxiales</taxon>
        <taxon>Trebouxiaceae</taxon>
        <taxon>Myrmecia</taxon>
    </lineage>
</organism>
<evidence type="ECO:0000256" key="4">
    <source>
        <dbReference type="ARBA" id="ARBA00022840"/>
    </source>
</evidence>
<dbReference type="InterPro" id="IPR017441">
    <property type="entry name" value="Protein_kinase_ATP_BS"/>
</dbReference>
<proteinExistence type="predicted"/>
<keyword evidence="3" id="KW-0418">Kinase</keyword>
<evidence type="ECO:0000256" key="1">
    <source>
        <dbReference type="ARBA" id="ARBA00022679"/>
    </source>
</evidence>
<evidence type="ECO:0000256" key="6">
    <source>
        <dbReference type="SAM" id="MobiDB-lite"/>
    </source>
</evidence>
<dbReference type="Pfam" id="PF00069">
    <property type="entry name" value="Pkinase"/>
    <property type="match status" value="1"/>
</dbReference>
<evidence type="ECO:0000256" key="2">
    <source>
        <dbReference type="ARBA" id="ARBA00022741"/>
    </source>
</evidence>
<dbReference type="GO" id="GO:0010506">
    <property type="term" value="P:regulation of autophagy"/>
    <property type="evidence" value="ECO:0007669"/>
    <property type="project" value="InterPro"/>
</dbReference>
<accession>A0AAW1PFW5</accession>
<feature type="compositionally biased region" description="Low complexity" evidence="6">
    <location>
        <begin position="83"/>
        <end position="92"/>
    </location>
</feature>
<dbReference type="InterPro" id="IPR008271">
    <property type="entry name" value="Ser/Thr_kinase_AS"/>
</dbReference>
<dbReference type="PROSITE" id="PS50011">
    <property type="entry name" value="PROTEIN_KINASE_DOM"/>
    <property type="match status" value="1"/>
</dbReference>
<name>A0AAW1PFW5_9CHLO</name>
<dbReference type="SMART" id="SM00220">
    <property type="entry name" value="S_TKc"/>
    <property type="match status" value="1"/>
</dbReference>
<feature type="region of interest" description="Disordered" evidence="6">
    <location>
        <begin position="58"/>
        <end position="170"/>
    </location>
</feature>
<dbReference type="PROSITE" id="PS00107">
    <property type="entry name" value="PROTEIN_KINASE_ATP"/>
    <property type="match status" value="1"/>
</dbReference>
<feature type="domain" description="Protein kinase" evidence="7">
    <location>
        <begin position="233"/>
        <end position="504"/>
    </location>
</feature>
<sequence length="508" mass="52652">MGVLLSLPQKVANSQSLSGSFGGACRTTIDDDSSTSSGLLALCLESTLKSKLAGEAGLVPQDDCSSDDGQSTIPAHHQPPTPSSSSLPSAGPFCASGATKGPKDIASSPPSGPAPSSPVLACLANSGDHETQQAAHTAGACDSVQPPAPAKPSNSFQCTPERSPADASSLPQAALQIYTPDSSACATDSHLSSTYPSSLEDTMSASRSHAPVCGTSLRSWTNESVTVFPESALQRSICLGCGSFGRIWQAECLGVAGSVAVKMLRRGASDCTESLVAEICAHFSLRHPNIVSCLGAVVDTHGNLVGVALEHMQGGSLASLLRQHANGLPQATCLQLGLNIASALCFSHGNNIVHGDVKPDNLLLTAGDQPRAKLSDFGMALRSSEGGYMLNAEPGRGTPYYWAPELVSGDEQMRAAIDMWALGIVLYEMATGPPPPLYRRSIEVIIETLQSEPSKARPPSTAAPPGWDPAQFAEYMDLVSRCCEINPDARASSSLAGCWLAELLEAPA</sequence>
<dbReference type="SUPFAM" id="SSF56112">
    <property type="entry name" value="Protein kinase-like (PK-like)"/>
    <property type="match status" value="1"/>
</dbReference>
<evidence type="ECO:0000313" key="9">
    <source>
        <dbReference type="Proteomes" id="UP001489004"/>
    </source>
</evidence>
<dbReference type="InterPro" id="IPR011009">
    <property type="entry name" value="Kinase-like_dom_sf"/>
</dbReference>
<dbReference type="PROSITE" id="PS00108">
    <property type="entry name" value="PROTEIN_KINASE_ST"/>
    <property type="match status" value="1"/>
</dbReference>
<keyword evidence="1" id="KW-0808">Transferase</keyword>
<keyword evidence="2 5" id="KW-0547">Nucleotide-binding</keyword>
<comment type="caution">
    <text evidence="8">The sequence shown here is derived from an EMBL/GenBank/DDBJ whole genome shotgun (WGS) entry which is preliminary data.</text>
</comment>
<evidence type="ECO:0000313" key="8">
    <source>
        <dbReference type="EMBL" id="KAK9807027.1"/>
    </source>
</evidence>
<feature type="binding site" evidence="5">
    <location>
        <position position="262"/>
    </location>
    <ligand>
        <name>ATP</name>
        <dbReference type="ChEBI" id="CHEBI:30616"/>
    </ligand>
</feature>